<dbReference type="InterPro" id="IPR022417">
    <property type="entry name" value="Porphobilin_deaminase_N"/>
</dbReference>
<sequence length="329" mass="35606">MSVIKLGTRGSKLALWQAYFIKETLEKGGLEVEIVIINTKGDQILDRSLSKIGSKGVFTEELEEQLRSGAIDIAQHSAKDLQSELADDLELIAFTEREKVNDVLVSFDKSLSLESGKPFVVGTSSTRRVAMLKHFYPHITTVDMRGNLQTRMGKLESGVCDALLLAYAGVHRMGYMEHVAELISTDKFTPAVGQGSVALECAVSLDPEKKAKIRELCNHPETEQQLLAERAFLKRLQGGCSIPVFGLATTVNSEQLAVNSEVTAENSSNLLTDNCSLITVTGGIVSLDGSEILKETVTGNNPLELGEALAEKILSLGGDKMLADIKANL</sequence>
<organism evidence="12 13">
    <name type="scientific">Arcicella aurantiaca</name>
    <dbReference type="NCBI Taxonomy" id="591202"/>
    <lineage>
        <taxon>Bacteria</taxon>
        <taxon>Pseudomonadati</taxon>
        <taxon>Bacteroidota</taxon>
        <taxon>Cytophagia</taxon>
        <taxon>Cytophagales</taxon>
        <taxon>Flectobacillaceae</taxon>
        <taxon>Arcicella</taxon>
    </lineage>
</organism>
<dbReference type="AlphaFoldDB" id="A0A316ED87"/>
<evidence type="ECO:0000256" key="1">
    <source>
        <dbReference type="ARBA" id="ARBA00001916"/>
    </source>
</evidence>
<comment type="catalytic activity">
    <reaction evidence="8">
        <text>4 porphobilinogen + H2O = hydroxymethylbilane + 4 NH4(+)</text>
        <dbReference type="Rhea" id="RHEA:13185"/>
        <dbReference type="ChEBI" id="CHEBI:15377"/>
        <dbReference type="ChEBI" id="CHEBI:28938"/>
        <dbReference type="ChEBI" id="CHEBI:57845"/>
        <dbReference type="ChEBI" id="CHEBI:58126"/>
        <dbReference type="EC" id="2.5.1.61"/>
    </reaction>
</comment>
<dbReference type="EC" id="2.5.1.61" evidence="9"/>
<evidence type="ECO:0000313" key="13">
    <source>
        <dbReference type="Proteomes" id="UP000245489"/>
    </source>
</evidence>
<dbReference type="InterPro" id="IPR022418">
    <property type="entry name" value="Porphobilinogen_deaminase_C"/>
</dbReference>
<comment type="cofactor">
    <cofactor evidence="1">
        <name>dipyrromethane</name>
        <dbReference type="ChEBI" id="CHEBI:60342"/>
    </cofactor>
</comment>
<feature type="domain" description="Porphobilinogen deaminase N-terminal" evidence="10">
    <location>
        <begin position="4"/>
        <end position="202"/>
    </location>
</feature>
<protein>
    <recommendedName>
        <fullName evidence="9">Hydroxymethylbilane synthase</fullName>
        <ecNumber evidence="9">2.5.1.61</ecNumber>
    </recommendedName>
</protein>
<dbReference type="InterPro" id="IPR000860">
    <property type="entry name" value="HemC"/>
</dbReference>
<dbReference type="GO" id="GO:0005737">
    <property type="term" value="C:cytoplasm"/>
    <property type="evidence" value="ECO:0007669"/>
    <property type="project" value="UniProtKB-UniRule"/>
</dbReference>
<feature type="domain" description="Porphobilinogen deaminase C-terminal" evidence="11">
    <location>
        <begin position="226"/>
        <end position="314"/>
    </location>
</feature>
<comment type="similarity">
    <text evidence="4">Belongs to the HMBS family.</text>
</comment>
<dbReference type="EMBL" id="QGGO01000005">
    <property type="protein sequence ID" value="PWK27989.1"/>
    <property type="molecule type" value="Genomic_DNA"/>
</dbReference>
<dbReference type="GO" id="GO:0004418">
    <property type="term" value="F:hydroxymethylbilane synthase activity"/>
    <property type="evidence" value="ECO:0007669"/>
    <property type="project" value="UniProtKB-UniRule"/>
</dbReference>
<evidence type="ECO:0000256" key="9">
    <source>
        <dbReference type="NCBIfam" id="TIGR00212"/>
    </source>
</evidence>
<dbReference type="Pfam" id="PF01379">
    <property type="entry name" value="Porphobil_deam"/>
    <property type="match status" value="1"/>
</dbReference>
<dbReference type="FunFam" id="3.40.190.10:FF:000005">
    <property type="entry name" value="Porphobilinogen deaminase"/>
    <property type="match status" value="1"/>
</dbReference>
<reference evidence="12 13" key="1">
    <citation type="submission" date="2018-05" db="EMBL/GenBank/DDBJ databases">
        <title>Genomic Encyclopedia of Archaeal and Bacterial Type Strains, Phase II (KMG-II): from individual species to whole genera.</title>
        <authorList>
            <person name="Goeker M."/>
        </authorList>
    </citation>
    <scope>NUCLEOTIDE SEQUENCE [LARGE SCALE GENOMIC DNA]</scope>
    <source>
        <strain evidence="12 13">DSM 22214</strain>
    </source>
</reference>
<keyword evidence="13" id="KW-1185">Reference proteome</keyword>
<gene>
    <name evidence="12" type="ORF">LV89_01396</name>
</gene>
<dbReference type="PRINTS" id="PR00151">
    <property type="entry name" value="PORPHBDMNASE"/>
</dbReference>
<evidence type="ECO:0000256" key="7">
    <source>
        <dbReference type="ARBA" id="ARBA00023244"/>
    </source>
</evidence>
<dbReference type="PANTHER" id="PTHR11557:SF0">
    <property type="entry name" value="PORPHOBILINOGEN DEAMINASE"/>
    <property type="match status" value="1"/>
</dbReference>
<dbReference type="GO" id="GO:0006783">
    <property type="term" value="P:heme biosynthetic process"/>
    <property type="evidence" value="ECO:0007669"/>
    <property type="project" value="TreeGrafter"/>
</dbReference>
<dbReference type="SUPFAM" id="SSF53850">
    <property type="entry name" value="Periplasmic binding protein-like II"/>
    <property type="match status" value="1"/>
</dbReference>
<evidence type="ECO:0000256" key="3">
    <source>
        <dbReference type="ARBA" id="ARBA00004735"/>
    </source>
</evidence>
<evidence type="ECO:0000313" key="12">
    <source>
        <dbReference type="EMBL" id="PWK27989.1"/>
    </source>
</evidence>
<dbReference type="InterPro" id="IPR036803">
    <property type="entry name" value="Porphobilinogen_deaminase_C_sf"/>
</dbReference>
<comment type="function">
    <text evidence="2">Tetrapolymerization of the monopyrrole PBG into the hydroxymethylbilane pre-uroporphyrinogen in several discrete steps.</text>
</comment>
<evidence type="ECO:0000256" key="2">
    <source>
        <dbReference type="ARBA" id="ARBA00002869"/>
    </source>
</evidence>
<accession>A0A316ED87</accession>
<evidence type="ECO:0000259" key="11">
    <source>
        <dbReference type="Pfam" id="PF03900"/>
    </source>
</evidence>
<comment type="caution">
    <text evidence="12">The sequence shown here is derived from an EMBL/GenBank/DDBJ whole genome shotgun (WGS) entry which is preliminary data.</text>
</comment>
<comment type="subunit">
    <text evidence="5">Monomer.</text>
</comment>
<dbReference type="PIRSF" id="PIRSF001438">
    <property type="entry name" value="4pyrrol_synth_OHMeBilane_synth"/>
    <property type="match status" value="1"/>
</dbReference>
<dbReference type="PANTHER" id="PTHR11557">
    <property type="entry name" value="PORPHOBILINOGEN DEAMINASE"/>
    <property type="match status" value="1"/>
</dbReference>
<dbReference type="Gene3D" id="3.30.160.40">
    <property type="entry name" value="Porphobilinogen deaminase, C-terminal domain"/>
    <property type="match status" value="1"/>
</dbReference>
<evidence type="ECO:0000256" key="5">
    <source>
        <dbReference type="ARBA" id="ARBA00011245"/>
    </source>
</evidence>
<dbReference type="SUPFAM" id="SSF54782">
    <property type="entry name" value="Porphobilinogen deaminase (hydroxymethylbilane synthase), C-terminal domain"/>
    <property type="match status" value="1"/>
</dbReference>
<comment type="pathway">
    <text evidence="3">Porphyrin-containing compound metabolism; protoporphyrin-IX biosynthesis; coproporphyrinogen-III from 5-aminolevulinate: step 2/4.</text>
</comment>
<evidence type="ECO:0000256" key="8">
    <source>
        <dbReference type="ARBA" id="ARBA00048169"/>
    </source>
</evidence>
<evidence type="ECO:0000256" key="6">
    <source>
        <dbReference type="ARBA" id="ARBA00022679"/>
    </source>
</evidence>
<dbReference type="NCBIfam" id="TIGR00212">
    <property type="entry name" value="hemC"/>
    <property type="match status" value="1"/>
</dbReference>
<keyword evidence="6" id="KW-0808">Transferase</keyword>
<keyword evidence="7" id="KW-0627">Porphyrin biosynthesis</keyword>
<name>A0A316ED87_9BACT</name>
<dbReference type="RefSeq" id="WP_109742149.1">
    <property type="nucleotide sequence ID" value="NZ_QGGO01000005.1"/>
</dbReference>
<dbReference type="Proteomes" id="UP000245489">
    <property type="component" value="Unassembled WGS sequence"/>
</dbReference>
<evidence type="ECO:0000259" key="10">
    <source>
        <dbReference type="Pfam" id="PF01379"/>
    </source>
</evidence>
<dbReference type="OrthoDB" id="9810298at2"/>
<dbReference type="Pfam" id="PF03900">
    <property type="entry name" value="Porphobil_deamC"/>
    <property type="match status" value="1"/>
</dbReference>
<dbReference type="Gene3D" id="3.40.190.10">
    <property type="entry name" value="Periplasmic binding protein-like II"/>
    <property type="match status" value="2"/>
</dbReference>
<proteinExistence type="inferred from homology"/>
<evidence type="ECO:0000256" key="4">
    <source>
        <dbReference type="ARBA" id="ARBA00005638"/>
    </source>
</evidence>